<dbReference type="OrthoDB" id="266213at2157"/>
<feature type="compositionally biased region" description="Acidic residues" evidence="1">
    <location>
        <begin position="1"/>
        <end position="16"/>
    </location>
</feature>
<evidence type="ECO:0000259" key="2">
    <source>
        <dbReference type="Pfam" id="PF23994"/>
    </source>
</evidence>
<dbReference type="InterPro" id="IPR055736">
    <property type="entry name" value="DUF7312"/>
</dbReference>
<dbReference type="EMBL" id="SESI01000001">
    <property type="protein sequence ID" value="TQQ82099.1"/>
    <property type="molecule type" value="Genomic_DNA"/>
</dbReference>
<dbReference type="RefSeq" id="WP_142442751.1">
    <property type="nucleotide sequence ID" value="NZ_SESI01000001.1"/>
</dbReference>
<reference evidence="3 4" key="1">
    <citation type="submission" date="2019-02" db="EMBL/GenBank/DDBJ databases">
        <title>Halonotius sp. a new haloqrchaeon isolated from saline water.</title>
        <authorList>
            <person name="Duran-Viseras A."/>
            <person name="Sanchez-Porro C."/>
            <person name="Ventosa A."/>
        </authorList>
    </citation>
    <scope>NUCLEOTIDE SEQUENCE [LARGE SCALE GENOMIC DNA]</scope>
    <source>
        <strain evidence="3 4">F9-27</strain>
    </source>
</reference>
<evidence type="ECO:0000256" key="1">
    <source>
        <dbReference type="SAM" id="MobiDB-lite"/>
    </source>
</evidence>
<keyword evidence="4" id="KW-1185">Reference proteome</keyword>
<evidence type="ECO:0000313" key="4">
    <source>
        <dbReference type="Proteomes" id="UP000315385"/>
    </source>
</evidence>
<feature type="region of interest" description="Disordered" evidence="1">
    <location>
        <begin position="1"/>
        <end position="21"/>
    </location>
</feature>
<accession>A0A544QRN0</accession>
<dbReference type="AlphaFoldDB" id="A0A544QRN0"/>
<comment type="caution">
    <text evidence="3">The sequence shown here is derived from an EMBL/GenBank/DDBJ whole genome shotgun (WGS) entry which is preliminary data.</text>
</comment>
<dbReference type="Proteomes" id="UP000315385">
    <property type="component" value="Unassembled WGS sequence"/>
</dbReference>
<sequence>MADSADSDVDATDDTDSEWRYSIDDVGPEVADVVDETATIEPESISLEHATFVALGVLLTVGVVVTGL</sequence>
<dbReference type="Pfam" id="PF23994">
    <property type="entry name" value="DUF7312"/>
    <property type="match status" value="1"/>
</dbReference>
<evidence type="ECO:0000313" key="3">
    <source>
        <dbReference type="EMBL" id="TQQ82099.1"/>
    </source>
</evidence>
<feature type="domain" description="DUF7312" evidence="2">
    <location>
        <begin position="16"/>
        <end position="66"/>
    </location>
</feature>
<name>A0A544QRN0_9EURY</name>
<gene>
    <name evidence="3" type="ORF">EWF95_03935</name>
</gene>
<proteinExistence type="predicted"/>
<organism evidence="3 4">
    <name type="scientific">Halonotius roseus</name>
    <dbReference type="NCBI Taxonomy" id="2511997"/>
    <lineage>
        <taxon>Archaea</taxon>
        <taxon>Methanobacteriati</taxon>
        <taxon>Methanobacteriota</taxon>
        <taxon>Stenosarchaea group</taxon>
        <taxon>Halobacteria</taxon>
        <taxon>Halobacteriales</taxon>
        <taxon>Haloferacaceae</taxon>
        <taxon>Halonotius</taxon>
    </lineage>
</organism>
<protein>
    <recommendedName>
        <fullName evidence="2">DUF7312 domain-containing protein</fullName>
    </recommendedName>
</protein>